<organism evidence="1 2">
    <name type="scientific">Arenimonas soli</name>
    <dbReference type="NCBI Taxonomy" id="2269504"/>
    <lineage>
        <taxon>Bacteria</taxon>
        <taxon>Pseudomonadati</taxon>
        <taxon>Pseudomonadota</taxon>
        <taxon>Gammaproteobacteria</taxon>
        <taxon>Lysobacterales</taxon>
        <taxon>Lysobacteraceae</taxon>
        <taxon>Arenimonas</taxon>
    </lineage>
</organism>
<sequence>MRRQRVAAEAARLLAQGGGDMATARRKAAERLGLRDPAFLPDADEIREALQAHHRLFSPGHLDPGRLRRQREAALAAMDHFADFEPRLAGPVLDGSAGPGDAVVLHLHAEDPDAVARLLADRGVPARQQRRRIHPATGGATDVPCWELVADDQAFELWVLPPSAARQAPRDPLGGGALPRASLAAVARLLDGPAKP</sequence>
<dbReference type="Proteomes" id="UP000623419">
    <property type="component" value="Unassembled WGS sequence"/>
</dbReference>
<name>A0ABQ1HAZ2_9GAMM</name>
<gene>
    <name evidence="1" type="ORF">GCM10011521_01690</name>
</gene>
<accession>A0ABQ1HAZ2</accession>
<evidence type="ECO:0000313" key="1">
    <source>
        <dbReference type="EMBL" id="GGA67254.1"/>
    </source>
</evidence>
<keyword evidence="2" id="KW-1185">Reference proteome</keyword>
<comment type="caution">
    <text evidence="1">The sequence shown here is derived from an EMBL/GenBank/DDBJ whole genome shotgun (WGS) entry which is preliminary data.</text>
</comment>
<proteinExistence type="predicted"/>
<evidence type="ECO:0000313" key="2">
    <source>
        <dbReference type="Proteomes" id="UP000623419"/>
    </source>
</evidence>
<reference evidence="2" key="1">
    <citation type="journal article" date="2019" name="Int. J. Syst. Evol. Microbiol.">
        <title>The Global Catalogue of Microorganisms (GCM) 10K type strain sequencing project: providing services to taxonomists for standard genome sequencing and annotation.</title>
        <authorList>
            <consortium name="The Broad Institute Genomics Platform"/>
            <consortium name="The Broad Institute Genome Sequencing Center for Infectious Disease"/>
            <person name="Wu L."/>
            <person name="Ma J."/>
        </authorList>
    </citation>
    <scope>NUCLEOTIDE SEQUENCE [LARGE SCALE GENOMIC DNA]</scope>
    <source>
        <strain evidence="2">CGMCC 1.15905</strain>
    </source>
</reference>
<protein>
    <submittedName>
        <fullName evidence="1">Uncharacterized protein</fullName>
    </submittedName>
</protein>
<dbReference type="EMBL" id="BMKC01000001">
    <property type="protein sequence ID" value="GGA67254.1"/>
    <property type="molecule type" value="Genomic_DNA"/>
</dbReference>